<proteinExistence type="predicted"/>
<name>A0A365H084_9ACTN</name>
<dbReference type="AlphaFoldDB" id="A0A365H084"/>
<sequence length="226" mass="24299">MHRTLDGTRISLAGALDLGRPYTCVARIAAAGRMHEVHGGARGSALAWAADLGVRSFDEEFRVRDGRLRIGRTTVRDSRAGLAEQVLAAVWEGREHAAFTHLYHARAADAVALFDLLRPAEHTDGVTLSPARRAALAEPAALVKEVPEVGLLEISPLTERTARQLPPWPGARLASGELFRDEVEDQGVYFVLATDTALVTVLPPDEEHAAEVPDRLAGLNVEAAPA</sequence>
<evidence type="ECO:0000313" key="1">
    <source>
        <dbReference type="EMBL" id="RAY11613.1"/>
    </source>
</evidence>
<dbReference type="Proteomes" id="UP000251891">
    <property type="component" value="Unassembled WGS sequence"/>
</dbReference>
<comment type="caution">
    <text evidence="1">The sequence shown here is derived from an EMBL/GenBank/DDBJ whole genome shotgun (WGS) entry which is preliminary data.</text>
</comment>
<evidence type="ECO:0000313" key="2">
    <source>
        <dbReference type="Proteomes" id="UP000251891"/>
    </source>
</evidence>
<reference evidence="1 2" key="1">
    <citation type="submission" date="2018-06" db="EMBL/GenBank/DDBJ databases">
        <title>Actinomadura craniellae sp. nov. isolated from marine sponge Craniella sp.</title>
        <authorList>
            <person name="Li L."/>
            <person name="Xu Q.H."/>
            <person name="Lin H.W."/>
            <person name="Lu Y.H."/>
        </authorList>
    </citation>
    <scope>NUCLEOTIDE SEQUENCE [LARGE SCALE GENOMIC DNA]</scope>
    <source>
        <strain evidence="1 2">LHW63021</strain>
    </source>
</reference>
<keyword evidence="2" id="KW-1185">Reference proteome</keyword>
<protein>
    <submittedName>
        <fullName evidence="1">Uncharacterized protein</fullName>
    </submittedName>
</protein>
<organism evidence="1 2">
    <name type="scientific">Actinomadura craniellae</name>
    <dbReference type="NCBI Taxonomy" id="2231787"/>
    <lineage>
        <taxon>Bacteria</taxon>
        <taxon>Bacillati</taxon>
        <taxon>Actinomycetota</taxon>
        <taxon>Actinomycetes</taxon>
        <taxon>Streptosporangiales</taxon>
        <taxon>Thermomonosporaceae</taxon>
        <taxon>Actinomadura</taxon>
    </lineage>
</organism>
<gene>
    <name evidence="1" type="ORF">DPM19_28695</name>
</gene>
<dbReference type="EMBL" id="QLYX01000017">
    <property type="protein sequence ID" value="RAY11613.1"/>
    <property type="molecule type" value="Genomic_DNA"/>
</dbReference>
<accession>A0A365H084</accession>